<proteinExistence type="predicted"/>
<reference evidence="1 2" key="1">
    <citation type="submission" date="2020-02" db="EMBL/GenBank/DDBJ databases">
        <title>Draft genome sequence of two Spirosoma agri KCTC 52727 and Spirosoma terrae KCTC 52035.</title>
        <authorList>
            <person name="Rojas J."/>
            <person name="Ambika Manirajan B."/>
            <person name="Ratering S."/>
            <person name="Suarez C."/>
            <person name="Schnell S."/>
        </authorList>
    </citation>
    <scope>NUCLEOTIDE SEQUENCE [LARGE SCALE GENOMIC DNA]</scope>
    <source>
        <strain evidence="1 2">KCTC 52727</strain>
    </source>
</reference>
<comment type="caution">
    <text evidence="1">The sequence shown here is derived from an EMBL/GenBank/DDBJ whole genome shotgun (WGS) entry which is preliminary data.</text>
</comment>
<sequence>MWTVSHRIKTSFVLGAMYISTGILSCEQKPAAVLPAPDPEPAKAIEGTYRAKAFNETGEPIPYPINGQTLTLQIKAVTADTVQVDILATANGKYSPGQTLSYSRAAITSQKQSNGTITYYVNLTEIPDRCGYNTLWIYANKELDYNFIPPGNRPCSGAKIRFNK</sequence>
<keyword evidence="2" id="KW-1185">Reference proteome</keyword>
<accession>A0A6M0IRY5</accession>
<protein>
    <submittedName>
        <fullName evidence="1">Uncharacterized protein</fullName>
    </submittedName>
</protein>
<evidence type="ECO:0000313" key="1">
    <source>
        <dbReference type="EMBL" id="NEU69743.1"/>
    </source>
</evidence>
<dbReference type="PROSITE" id="PS51257">
    <property type="entry name" value="PROKAR_LIPOPROTEIN"/>
    <property type="match status" value="1"/>
</dbReference>
<dbReference type="RefSeq" id="WP_164042369.1">
    <property type="nucleotide sequence ID" value="NZ_JAAGNZ010000002.1"/>
</dbReference>
<dbReference type="Proteomes" id="UP000477386">
    <property type="component" value="Unassembled WGS sequence"/>
</dbReference>
<dbReference type="EMBL" id="JAAGNZ010000002">
    <property type="protein sequence ID" value="NEU69743.1"/>
    <property type="molecule type" value="Genomic_DNA"/>
</dbReference>
<organism evidence="1 2">
    <name type="scientific">Spirosoma agri</name>
    <dbReference type="NCBI Taxonomy" id="1987381"/>
    <lineage>
        <taxon>Bacteria</taxon>
        <taxon>Pseudomonadati</taxon>
        <taxon>Bacteroidota</taxon>
        <taxon>Cytophagia</taxon>
        <taxon>Cytophagales</taxon>
        <taxon>Cytophagaceae</taxon>
        <taxon>Spirosoma</taxon>
    </lineage>
</organism>
<dbReference type="AlphaFoldDB" id="A0A6M0IRY5"/>
<gene>
    <name evidence="1" type="ORF">GK091_22880</name>
</gene>
<evidence type="ECO:0000313" key="2">
    <source>
        <dbReference type="Proteomes" id="UP000477386"/>
    </source>
</evidence>
<name>A0A6M0IRY5_9BACT</name>